<organism evidence="2 3">
    <name type="scientific">Choiromyces venosus 120613-1</name>
    <dbReference type="NCBI Taxonomy" id="1336337"/>
    <lineage>
        <taxon>Eukaryota</taxon>
        <taxon>Fungi</taxon>
        <taxon>Dikarya</taxon>
        <taxon>Ascomycota</taxon>
        <taxon>Pezizomycotina</taxon>
        <taxon>Pezizomycetes</taxon>
        <taxon>Pezizales</taxon>
        <taxon>Tuberaceae</taxon>
        <taxon>Choiromyces</taxon>
    </lineage>
</organism>
<dbReference type="Proteomes" id="UP000276215">
    <property type="component" value="Unassembled WGS sequence"/>
</dbReference>
<evidence type="ECO:0000256" key="1">
    <source>
        <dbReference type="SAM" id="MobiDB-lite"/>
    </source>
</evidence>
<keyword evidence="3" id="KW-1185">Reference proteome</keyword>
<gene>
    <name evidence="2" type="ORF">L873DRAFT_1677022</name>
</gene>
<dbReference type="AlphaFoldDB" id="A0A3N4JSI9"/>
<evidence type="ECO:0000313" key="3">
    <source>
        <dbReference type="Proteomes" id="UP000276215"/>
    </source>
</evidence>
<feature type="compositionally biased region" description="Polar residues" evidence="1">
    <location>
        <begin position="52"/>
        <end position="62"/>
    </location>
</feature>
<dbReference type="OrthoDB" id="10513212at2759"/>
<feature type="region of interest" description="Disordered" evidence="1">
    <location>
        <begin position="46"/>
        <end position="68"/>
    </location>
</feature>
<proteinExistence type="predicted"/>
<reference evidence="2 3" key="1">
    <citation type="journal article" date="2018" name="Nat. Ecol. Evol.">
        <title>Pezizomycetes genomes reveal the molecular basis of ectomycorrhizal truffle lifestyle.</title>
        <authorList>
            <person name="Murat C."/>
            <person name="Payen T."/>
            <person name="Noel B."/>
            <person name="Kuo A."/>
            <person name="Morin E."/>
            <person name="Chen J."/>
            <person name="Kohler A."/>
            <person name="Krizsan K."/>
            <person name="Balestrini R."/>
            <person name="Da Silva C."/>
            <person name="Montanini B."/>
            <person name="Hainaut M."/>
            <person name="Levati E."/>
            <person name="Barry K.W."/>
            <person name="Belfiori B."/>
            <person name="Cichocki N."/>
            <person name="Clum A."/>
            <person name="Dockter R.B."/>
            <person name="Fauchery L."/>
            <person name="Guy J."/>
            <person name="Iotti M."/>
            <person name="Le Tacon F."/>
            <person name="Lindquist E.A."/>
            <person name="Lipzen A."/>
            <person name="Malagnac F."/>
            <person name="Mello A."/>
            <person name="Molinier V."/>
            <person name="Miyauchi S."/>
            <person name="Poulain J."/>
            <person name="Riccioni C."/>
            <person name="Rubini A."/>
            <person name="Sitrit Y."/>
            <person name="Splivallo R."/>
            <person name="Traeger S."/>
            <person name="Wang M."/>
            <person name="Zifcakova L."/>
            <person name="Wipf D."/>
            <person name="Zambonelli A."/>
            <person name="Paolocci F."/>
            <person name="Nowrousian M."/>
            <person name="Ottonello S."/>
            <person name="Baldrian P."/>
            <person name="Spatafora J.W."/>
            <person name="Henrissat B."/>
            <person name="Nagy L.G."/>
            <person name="Aury J.M."/>
            <person name="Wincker P."/>
            <person name="Grigoriev I.V."/>
            <person name="Bonfante P."/>
            <person name="Martin F.M."/>
        </authorList>
    </citation>
    <scope>NUCLEOTIDE SEQUENCE [LARGE SCALE GENOMIC DNA]</scope>
    <source>
        <strain evidence="2 3">120613-1</strain>
    </source>
</reference>
<dbReference type="EMBL" id="ML120374">
    <property type="protein sequence ID" value="RPB01306.1"/>
    <property type="molecule type" value="Genomic_DNA"/>
</dbReference>
<sequence length="89" mass="10253">MSYLTSTYANQRHTVHLLNYSLHGPTLAHLSISSFHDERKKIKYARLKQPQKNHTSSTSSRFHSPPRMRTVPAYLETPATLCTDIIRLC</sequence>
<protein>
    <submittedName>
        <fullName evidence="2">Uncharacterized protein</fullName>
    </submittedName>
</protein>
<name>A0A3N4JSI9_9PEZI</name>
<evidence type="ECO:0000313" key="2">
    <source>
        <dbReference type="EMBL" id="RPB01306.1"/>
    </source>
</evidence>
<accession>A0A3N4JSI9</accession>